<gene>
    <name evidence="2" type="ORF">BCY86_01955</name>
</gene>
<dbReference type="EMBL" id="CP016908">
    <property type="protein sequence ID" value="APR99580.1"/>
    <property type="molecule type" value="Genomic_DNA"/>
</dbReference>
<dbReference type="RefSeq" id="WP_075276227.1">
    <property type="nucleotide sequence ID" value="NZ_CP016908.1"/>
</dbReference>
<evidence type="ECO:0000313" key="2">
    <source>
        <dbReference type="EMBL" id="APR99580.1"/>
    </source>
</evidence>
<name>A0A1L6MVL2_9BACT</name>
<evidence type="ECO:0000313" key="3">
    <source>
        <dbReference type="Proteomes" id="UP000185544"/>
    </source>
</evidence>
<evidence type="ECO:0000256" key="1">
    <source>
        <dbReference type="SAM" id="MobiDB-lite"/>
    </source>
</evidence>
<dbReference type="KEGG" id="pabo:BCY86_01955"/>
<organism evidence="2 3">
    <name type="scientific">Pajaroellobacter abortibovis</name>
    <dbReference type="NCBI Taxonomy" id="1882918"/>
    <lineage>
        <taxon>Bacteria</taxon>
        <taxon>Pseudomonadati</taxon>
        <taxon>Myxococcota</taxon>
        <taxon>Polyangia</taxon>
        <taxon>Polyangiales</taxon>
        <taxon>Polyangiaceae</taxon>
    </lineage>
</organism>
<sequence length="352" mass="38991">MCIPLFIFIPFLMVACSTSNKSPSPVVPVMDEDASSYNEQDDASSHNEQDSGSDGYSPPPQERDGAAPDIKKAQQEFLSLQRIRKDNPSDSYNYQVNAPFVQFVSSGGSISKVPVAPFVHAYDYSMPHFFGLVIRFTPDFFPNVPPTLQAALAQYGELVCDIYFVAQSKEIQSDTPSTVINGITFYTLLIRPHHWMDDYLTRHLQGQGPPWTCYADVGIFEDAVPSVIYPQHPSAVPLGGLRSFSVSSHDQTLSPDNAWINVDKNELQVFWMLVVDTTHRRAAAVLHALLPVDNDLFLKFNNYIQYGISTGGVSKGKDPATETLPELVQVLERSPEFGSTPLLVKLKALLGM</sequence>
<reference evidence="2 3" key="1">
    <citation type="submission" date="2016-08" db="EMBL/GenBank/DDBJ databases">
        <title>Identification and validation of antigenic proteins from Pajaroellobacter abortibovis using de-novo genome sequence assembly and reverse vaccinology.</title>
        <authorList>
            <person name="Welly B.T."/>
            <person name="Miller M.R."/>
            <person name="Stott J.L."/>
            <person name="Blanchard M.T."/>
            <person name="Islas-Trejo A.D."/>
            <person name="O'Rourke S.M."/>
            <person name="Young A.E."/>
            <person name="Medrano J.F."/>
            <person name="Van Eenennaam A.L."/>
        </authorList>
    </citation>
    <scope>NUCLEOTIDE SEQUENCE [LARGE SCALE GENOMIC DNA]</scope>
    <source>
        <strain evidence="2 3">BTF92-0548A/99-0131</strain>
    </source>
</reference>
<dbReference type="AlphaFoldDB" id="A0A1L6MVL2"/>
<accession>A0A1L6MVL2</accession>
<proteinExistence type="predicted"/>
<keyword evidence="3" id="KW-1185">Reference proteome</keyword>
<feature type="region of interest" description="Disordered" evidence="1">
    <location>
        <begin position="23"/>
        <end position="66"/>
    </location>
</feature>
<feature type="compositionally biased region" description="Acidic residues" evidence="1">
    <location>
        <begin position="30"/>
        <end position="42"/>
    </location>
</feature>
<dbReference type="Proteomes" id="UP000185544">
    <property type="component" value="Chromosome"/>
</dbReference>
<protein>
    <submittedName>
        <fullName evidence="2">Uncharacterized protein</fullName>
    </submittedName>
</protein>